<reference evidence="2 3" key="1">
    <citation type="submission" date="2014-04" db="EMBL/GenBank/DDBJ databases">
        <authorList>
            <consortium name="DOE Joint Genome Institute"/>
            <person name="Kuo A."/>
            <person name="Ruytinx J."/>
            <person name="Rineau F."/>
            <person name="Colpaert J."/>
            <person name="Kohler A."/>
            <person name="Nagy L.G."/>
            <person name="Floudas D."/>
            <person name="Copeland A."/>
            <person name="Barry K.W."/>
            <person name="Cichocki N."/>
            <person name="Veneault-Fourrey C."/>
            <person name="LaButti K."/>
            <person name="Lindquist E.A."/>
            <person name="Lipzen A."/>
            <person name="Lundell T."/>
            <person name="Morin E."/>
            <person name="Murat C."/>
            <person name="Sun H."/>
            <person name="Tunlid A."/>
            <person name="Henrissat B."/>
            <person name="Grigoriev I.V."/>
            <person name="Hibbett D.S."/>
            <person name="Martin F."/>
            <person name="Nordberg H.P."/>
            <person name="Cantor M.N."/>
            <person name="Hua S.X."/>
        </authorList>
    </citation>
    <scope>NUCLEOTIDE SEQUENCE [LARGE SCALE GENOMIC DNA]</scope>
    <source>
        <strain evidence="2 3">UH-Slu-Lm8-n1</strain>
    </source>
</reference>
<evidence type="ECO:0000256" key="1">
    <source>
        <dbReference type="SAM" id="Phobius"/>
    </source>
</evidence>
<dbReference type="Proteomes" id="UP000054485">
    <property type="component" value="Unassembled WGS sequence"/>
</dbReference>
<sequence>MAASSLGFDGKILYWWEWNSTSMRITIVFCHSLIIVSIAVSMHNIARLWVNQCVSLHVQVVAKPVSAESIDLQYRVTRRLNDTRQE</sequence>
<dbReference type="InParanoid" id="A0A0D0A5G5"/>
<protein>
    <submittedName>
        <fullName evidence="2">Uncharacterized protein</fullName>
    </submittedName>
</protein>
<gene>
    <name evidence="2" type="ORF">CY34DRAFT_813605</name>
</gene>
<evidence type="ECO:0000313" key="2">
    <source>
        <dbReference type="EMBL" id="KIK33424.1"/>
    </source>
</evidence>
<dbReference type="OrthoDB" id="10390087at2759"/>
<keyword evidence="3" id="KW-1185">Reference proteome</keyword>
<dbReference type="AlphaFoldDB" id="A0A0D0A5G5"/>
<dbReference type="EMBL" id="KN835946">
    <property type="protein sequence ID" value="KIK33424.1"/>
    <property type="molecule type" value="Genomic_DNA"/>
</dbReference>
<name>A0A0D0A5G5_9AGAM</name>
<feature type="transmembrane region" description="Helical" evidence="1">
    <location>
        <begin position="23"/>
        <end position="42"/>
    </location>
</feature>
<dbReference type="HOGENOM" id="CLU_2499393_0_0_1"/>
<organism evidence="2 3">
    <name type="scientific">Suillus luteus UH-Slu-Lm8-n1</name>
    <dbReference type="NCBI Taxonomy" id="930992"/>
    <lineage>
        <taxon>Eukaryota</taxon>
        <taxon>Fungi</taxon>
        <taxon>Dikarya</taxon>
        <taxon>Basidiomycota</taxon>
        <taxon>Agaricomycotina</taxon>
        <taxon>Agaricomycetes</taxon>
        <taxon>Agaricomycetidae</taxon>
        <taxon>Boletales</taxon>
        <taxon>Suillineae</taxon>
        <taxon>Suillaceae</taxon>
        <taxon>Suillus</taxon>
    </lineage>
</organism>
<evidence type="ECO:0000313" key="3">
    <source>
        <dbReference type="Proteomes" id="UP000054485"/>
    </source>
</evidence>
<reference evidence="3" key="2">
    <citation type="submission" date="2015-01" db="EMBL/GenBank/DDBJ databases">
        <title>Evolutionary Origins and Diversification of the Mycorrhizal Mutualists.</title>
        <authorList>
            <consortium name="DOE Joint Genome Institute"/>
            <consortium name="Mycorrhizal Genomics Consortium"/>
            <person name="Kohler A."/>
            <person name="Kuo A."/>
            <person name="Nagy L.G."/>
            <person name="Floudas D."/>
            <person name="Copeland A."/>
            <person name="Barry K.W."/>
            <person name="Cichocki N."/>
            <person name="Veneault-Fourrey C."/>
            <person name="LaButti K."/>
            <person name="Lindquist E.A."/>
            <person name="Lipzen A."/>
            <person name="Lundell T."/>
            <person name="Morin E."/>
            <person name="Murat C."/>
            <person name="Riley R."/>
            <person name="Ohm R."/>
            <person name="Sun H."/>
            <person name="Tunlid A."/>
            <person name="Henrissat B."/>
            <person name="Grigoriev I.V."/>
            <person name="Hibbett D.S."/>
            <person name="Martin F."/>
        </authorList>
    </citation>
    <scope>NUCLEOTIDE SEQUENCE [LARGE SCALE GENOMIC DNA]</scope>
    <source>
        <strain evidence="3">UH-Slu-Lm8-n1</strain>
    </source>
</reference>
<keyword evidence="1" id="KW-0472">Membrane</keyword>
<keyword evidence="1" id="KW-0812">Transmembrane</keyword>
<keyword evidence="1" id="KW-1133">Transmembrane helix</keyword>
<accession>A0A0D0A5G5</accession>
<proteinExistence type="predicted"/>